<evidence type="ECO:0000313" key="2">
    <source>
        <dbReference type="EMBL" id="NYD43953.1"/>
    </source>
</evidence>
<reference evidence="2 3" key="1">
    <citation type="submission" date="2020-07" db="EMBL/GenBank/DDBJ databases">
        <title>Sequencing the genomes of 1000 actinobacteria strains.</title>
        <authorList>
            <person name="Klenk H.-P."/>
        </authorList>
    </citation>
    <scope>NUCLEOTIDE SEQUENCE [LARGE SCALE GENOMIC DNA]</scope>
    <source>
        <strain evidence="2 3">DSM 21350</strain>
    </source>
</reference>
<sequence length="51" mass="5321">MRVVGEAVVHGIDRRTQEHLCGALAGLGTDALAPGMKITCPACVELLGAYR</sequence>
<organism evidence="2 3">
    <name type="scientific">Nocardioides panaciterrulae</name>
    <dbReference type="NCBI Taxonomy" id="661492"/>
    <lineage>
        <taxon>Bacteria</taxon>
        <taxon>Bacillati</taxon>
        <taxon>Actinomycetota</taxon>
        <taxon>Actinomycetes</taxon>
        <taxon>Propionibacteriales</taxon>
        <taxon>Nocardioidaceae</taxon>
        <taxon>Nocardioides</taxon>
    </lineage>
</organism>
<dbReference type="AlphaFoldDB" id="A0A7Y9EA76"/>
<dbReference type="EMBL" id="JACCBG010000001">
    <property type="protein sequence ID" value="NYD39921.1"/>
    <property type="molecule type" value="Genomic_DNA"/>
</dbReference>
<dbReference type="EMBL" id="JACCBG010000001">
    <property type="protein sequence ID" value="NYD43953.1"/>
    <property type="molecule type" value="Genomic_DNA"/>
</dbReference>
<protein>
    <submittedName>
        <fullName evidence="2">Uncharacterized protein</fullName>
    </submittedName>
</protein>
<comment type="caution">
    <text evidence="2">The sequence shown here is derived from an EMBL/GenBank/DDBJ whole genome shotgun (WGS) entry which is preliminary data.</text>
</comment>
<dbReference type="Proteomes" id="UP000535511">
    <property type="component" value="Unassembled WGS sequence"/>
</dbReference>
<evidence type="ECO:0000313" key="3">
    <source>
        <dbReference type="Proteomes" id="UP000535511"/>
    </source>
</evidence>
<gene>
    <name evidence="1" type="ORF">BJZ21_000004</name>
    <name evidence="2" type="ORF">BJZ21_004036</name>
</gene>
<accession>A0A7Y9EA76</accession>
<proteinExistence type="predicted"/>
<keyword evidence="3" id="KW-1185">Reference proteome</keyword>
<name>A0A7Y9EA76_9ACTN</name>
<evidence type="ECO:0000313" key="1">
    <source>
        <dbReference type="EMBL" id="NYD39921.1"/>
    </source>
</evidence>